<keyword evidence="1" id="KW-0812">Transmembrane</keyword>
<evidence type="ECO:0000313" key="2">
    <source>
        <dbReference type="EMBL" id="SHH71104.1"/>
    </source>
</evidence>
<dbReference type="RefSeq" id="WP_073374897.1">
    <property type="nucleotide sequence ID" value="NZ_FQXS01000007.1"/>
</dbReference>
<evidence type="ECO:0000256" key="1">
    <source>
        <dbReference type="SAM" id="Phobius"/>
    </source>
</evidence>
<organism evidence="2 3">
    <name type="scientific">Desulfofustis glycolicus DSM 9705</name>
    <dbReference type="NCBI Taxonomy" id="1121409"/>
    <lineage>
        <taxon>Bacteria</taxon>
        <taxon>Pseudomonadati</taxon>
        <taxon>Thermodesulfobacteriota</taxon>
        <taxon>Desulfobulbia</taxon>
        <taxon>Desulfobulbales</taxon>
        <taxon>Desulfocapsaceae</taxon>
        <taxon>Desulfofustis</taxon>
    </lineage>
</organism>
<keyword evidence="3" id="KW-1185">Reference proteome</keyword>
<dbReference type="Proteomes" id="UP000184139">
    <property type="component" value="Unassembled WGS sequence"/>
</dbReference>
<proteinExistence type="predicted"/>
<dbReference type="AlphaFoldDB" id="A0A1M5V7P4"/>
<dbReference type="EMBL" id="FQXS01000007">
    <property type="protein sequence ID" value="SHH71104.1"/>
    <property type="molecule type" value="Genomic_DNA"/>
</dbReference>
<keyword evidence="1" id="KW-0472">Membrane</keyword>
<accession>A0A1M5V7P4</accession>
<name>A0A1M5V7P4_9BACT</name>
<feature type="transmembrane region" description="Helical" evidence="1">
    <location>
        <begin position="12"/>
        <end position="33"/>
    </location>
</feature>
<reference evidence="2 3" key="1">
    <citation type="submission" date="2016-11" db="EMBL/GenBank/DDBJ databases">
        <authorList>
            <person name="Jaros S."/>
            <person name="Januszkiewicz K."/>
            <person name="Wedrychowicz H."/>
        </authorList>
    </citation>
    <scope>NUCLEOTIDE SEQUENCE [LARGE SCALE GENOMIC DNA]</scope>
    <source>
        <strain evidence="2 3">DSM 9705</strain>
    </source>
</reference>
<sequence>MFAMTDLIVTLWLLPVTLSIALPLGMLVVWTLARLARKMTGTLTPAGARTERAGMVVGACQVEAA</sequence>
<gene>
    <name evidence="2" type="ORF">SAMN02745124_01545</name>
</gene>
<keyword evidence="1" id="KW-1133">Transmembrane helix</keyword>
<protein>
    <submittedName>
        <fullName evidence="2">Uncharacterized protein</fullName>
    </submittedName>
</protein>
<evidence type="ECO:0000313" key="3">
    <source>
        <dbReference type="Proteomes" id="UP000184139"/>
    </source>
</evidence>